<comment type="caution">
    <text evidence="2">The sequence shown here is derived from an EMBL/GenBank/DDBJ whole genome shotgun (WGS) entry which is preliminary data.</text>
</comment>
<accession>A0A392UPE1</accession>
<reference evidence="2 3" key="1">
    <citation type="journal article" date="2018" name="Front. Plant Sci.">
        <title>Red Clover (Trifolium pratense) and Zigzag Clover (T. medium) - A Picture of Genomic Similarities and Differences.</title>
        <authorList>
            <person name="Dluhosova J."/>
            <person name="Istvanek J."/>
            <person name="Nedelnik J."/>
            <person name="Repkova J."/>
        </authorList>
    </citation>
    <scope>NUCLEOTIDE SEQUENCE [LARGE SCALE GENOMIC DNA]</scope>
    <source>
        <strain evidence="3">cv. 10/8</strain>
        <tissue evidence="2">Leaf</tissue>
    </source>
</reference>
<keyword evidence="1" id="KW-0472">Membrane</keyword>
<organism evidence="2 3">
    <name type="scientific">Trifolium medium</name>
    <dbReference type="NCBI Taxonomy" id="97028"/>
    <lineage>
        <taxon>Eukaryota</taxon>
        <taxon>Viridiplantae</taxon>
        <taxon>Streptophyta</taxon>
        <taxon>Embryophyta</taxon>
        <taxon>Tracheophyta</taxon>
        <taxon>Spermatophyta</taxon>
        <taxon>Magnoliopsida</taxon>
        <taxon>eudicotyledons</taxon>
        <taxon>Gunneridae</taxon>
        <taxon>Pentapetalae</taxon>
        <taxon>rosids</taxon>
        <taxon>fabids</taxon>
        <taxon>Fabales</taxon>
        <taxon>Fabaceae</taxon>
        <taxon>Papilionoideae</taxon>
        <taxon>50 kb inversion clade</taxon>
        <taxon>NPAAA clade</taxon>
        <taxon>Hologalegina</taxon>
        <taxon>IRL clade</taxon>
        <taxon>Trifolieae</taxon>
        <taxon>Trifolium</taxon>
    </lineage>
</organism>
<dbReference type="Proteomes" id="UP000265520">
    <property type="component" value="Unassembled WGS sequence"/>
</dbReference>
<evidence type="ECO:0000313" key="2">
    <source>
        <dbReference type="EMBL" id="MCI75312.1"/>
    </source>
</evidence>
<feature type="transmembrane region" description="Helical" evidence="1">
    <location>
        <begin position="20"/>
        <end position="43"/>
    </location>
</feature>
<dbReference type="AlphaFoldDB" id="A0A392UPE1"/>
<dbReference type="EMBL" id="LXQA010879728">
    <property type="protein sequence ID" value="MCI75312.1"/>
    <property type="molecule type" value="Genomic_DNA"/>
</dbReference>
<sequence length="49" mass="5141">MLRSAGFKAFGLPPSDTVFLSVTVLAIVYGLLCSKELLCLLLVQGVVGT</sequence>
<feature type="non-terminal residue" evidence="2">
    <location>
        <position position="49"/>
    </location>
</feature>
<evidence type="ECO:0000256" key="1">
    <source>
        <dbReference type="SAM" id="Phobius"/>
    </source>
</evidence>
<proteinExistence type="predicted"/>
<keyword evidence="1" id="KW-0812">Transmembrane</keyword>
<name>A0A392UPE1_9FABA</name>
<keyword evidence="3" id="KW-1185">Reference proteome</keyword>
<protein>
    <submittedName>
        <fullName evidence="2">Uncharacterized protein</fullName>
    </submittedName>
</protein>
<evidence type="ECO:0000313" key="3">
    <source>
        <dbReference type="Proteomes" id="UP000265520"/>
    </source>
</evidence>
<keyword evidence="1" id="KW-1133">Transmembrane helix</keyword>